<keyword evidence="1" id="KW-0732">Signal</keyword>
<reference evidence="2 3" key="1">
    <citation type="submission" date="2024-11" db="EMBL/GenBank/DDBJ databases">
        <title>Chromosome-level genome assembly of the freshwater bivalve Anodonta woodiana.</title>
        <authorList>
            <person name="Chen X."/>
        </authorList>
    </citation>
    <scope>NUCLEOTIDE SEQUENCE [LARGE SCALE GENOMIC DNA]</scope>
    <source>
        <strain evidence="2">MN2024</strain>
        <tissue evidence="2">Gills</tissue>
    </source>
</reference>
<protein>
    <submittedName>
        <fullName evidence="2">Uncharacterized protein</fullName>
    </submittedName>
</protein>
<name>A0ABD3XDJ1_SINWO</name>
<accession>A0ABD3XDJ1</accession>
<dbReference type="EMBL" id="JBJQND010000003">
    <property type="protein sequence ID" value="KAL3883651.1"/>
    <property type="molecule type" value="Genomic_DNA"/>
</dbReference>
<evidence type="ECO:0000256" key="1">
    <source>
        <dbReference type="SAM" id="SignalP"/>
    </source>
</evidence>
<organism evidence="2 3">
    <name type="scientific">Sinanodonta woodiana</name>
    <name type="common">Chinese pond mussel</name>
    <name type="synonym">Anodonta woodiana</name>
    <dbReference type="NCBI Taxonomy" id="1069815"/>
    <lineage>
        <taxon>Eukaryota</taxon>
        <taxon>Metazoa</taxon>
        <taxon>Spiralia</taxon>
        <taxon>Lophotrochozoa</taxon>
        <taxon>Mollusca</taxon>
        <taxon>Bivalvia</taxon>
        <taxon>Autobranchia</taxon>
        <taxon>Heteroconchia</taxon>
        <taxon>Palaeoheterodonta</taxon>
        <taxon>Unionida</taxon>
        <taxon>Unionoidea</taxon>
        <taxon>Unionidae</taxon>
        <taxon>Unioninae</taxon>
        <taxon>Sinanodonta</taxon>
    </lineage>
</organism>
<comment type="caution">
    <text evidence="2">The sequence shown here is derived from an EMBL/GenBank/DDBJ whole genome shotgun (WGS) entry which is preliminary data.</text>
</comment>
<dbReference type="Proteomes" id="UP001634394">
    <property type="component" value="Unassembled WGS sequence"/>
</dbReference>
<feature type="signal peptide" evidence="1">
    <location>
        <begin position="1"/>
        <end position="20"/>
    </location>
</feature>
<gene>
    <name evidence="2" type="ORF">ACJMK2_029893</name>
</gene>
<evidence type="ECO:0000313" key="2">
    <source>
        <dbReference type="EMBL" id="KAL3883651.1"/>
    </source>
</evidence>
<keyword evidence="3" id="KW-1185">Reference proteome</keyword>
<feature type="chain" id="PRO_5044883836" evidence="1">
    <location>
        <begin position="21"/>
        <end position="409"/>
    </location>
</feature>
<proteinExistence type="predicted"/>
<sequence>MVYSPFGVLLCLLHVHKMTADCNSSNGPSGVEECVNLNPRYNGSQYATCLTNAYIQQKSQGRHICTDHRATYCWYQCMIEIHDVDPGFYEIISTFILVHLQKQFPCEGTPVAYAITYAEKFCNLYTDHASNFSQIGQRWINAVRKCLQVELVPNLRSWANTSCEKIRRNAFDSHAKCYLSPTNGEPSICELPCQDYIQVICTVKSAFLSAKVEAIKGLIEVYRGCKKFDCLKLPNLALFVFKTFRERFSLQKSPTMEELDELAGAVADAIASKLGWRDSGVLWYAQSNYTNLTSIVSVEVLITGKGIYDLGSTKASNFNITAVTAKVVKAVKDGDLFLGKVGDQSEPMYVKQMKECADFECQRATQEITAPPNRFTSSAYDLRNNFMHTFLTLSFLSSLSYNFPNAYIP</sequence>
<evidence type="ECO:0000313" key="3">
    <source>
        <dbReference type="Proteomes" id="UP001634394"/>
    </source>
</evidence>
<dbReference type="AlphaFoldDB" id="A0ABD3XDJ1"/>